<keyword evidence="8" id="KW-0456">Lyase</keyword>
<comment type="cofactor">
    <cofactor evidence="1">
        <name>[4Fe-4S] cluster</name>
        <dbReference type="ChEBI" id="CHEBI:49883"/>
    </cofactor>
</comment>
<sequence length="239" mass="25732">VVPAVLTYYMRHLREKQPEARRRVPGEFLLTAAAVGILAKENACISGAAGGCQAEVGTATAMAAAGLCAVVGGTPSQVEQAAEIALEHCLGMTCDPMLGLVQVPCIERNAMGANKAVNAVALVMKAPPGRRRAVVSYDDCLRVMKQTGDDMQSKYRETAQGGLAAEYDVWLQKQEGKKIREVEETMGLNRIRWGPGERATPSKAPARQASDGKTLPLEYSDLFELNQRVRAKTLDLSKC</sequence>
<evidence type="ECO:0000256" key="4">
    <source>
        <dbReference type="ARBA" id="ARBA00022485"/>
    </source>
</evidence>
<feature type="region of interest" description="Disordered" evidence="9">
    <location>
        <begin position="192"/>
        <end position="211"/>
    </location>
</feature>
<dbReference type="EMBL" id="CAUYUJ010009116">
    <property type="protein sequence ID" value="CAK0825902.1"/>
    <property type="molecule type" value="Genomic_DNA"/>
</dbReference>
<comment type="pathway">
    <text evidence="2">Carbohydrate biosynthesis; gluconeogenesis.</text>
</comment>
<dbReference type="Proteomes" id="UP001189429">
    <property type="component" value="Unassembled WGS sequence"/>
</dbReference>
<evidence type="ECO:0000313" key="11">
    <source>
        <dbReference type="EMBL" id="CAK0825902.1"/>
    </source>
</evidence>
<proteinExistence type="predicted"/>
<evidence type="ECO:0000313" key="12">
    <source>
        <dbReference type="Proteomes" id="UP001189429"/>
    </source>
</evidence>
<evidence type="ECO:0000256" key="3">
    <source>
        <dbReference type="ARBA" id="ARBA00022432"/>
    </source>
</evidence>
<evidence type="ECO:0000256" key="1">
    <source>
        <dbReference type="ARBA" id="ARBA00001966"/>
    </source>
</evidence>
<evidence type="ECO:0000256" key="2">
    <source>
        <dbReference type="ARBA" id="ARBA00004742"/>
    </source>
</evidence>
<keyword evidence="6" id="KW-0408">Iron</keyword>
<dbReference type="InterPro" id="IPR005130">
    <property type="entry name" value="Ser_deHydtase-like_asu"/>
</dbReference>
<keyword evidence="4" id="KW-0004">4Fe-4S</keyword>
<reference evidence="11" key="1">
    <citation type="submission" date="2023-10" db="EMBL/GenBank/DDBJ databases">
        <authorList>
            <person name="Chen Y."/>
            <person name="Shah S."/>
            <person name="Dougan E. K."/>
            <person name="Thang M."/>
            <person name="Chan C."/>
        </authorList>
    </citation>
    <scope>NUCLEOTIDE SEQUENCE [LARGE SCALE GENOMIC DNA]</scope>
</reference>
<feature type="non-terminal residue" evidence="11">
    <location>
        <position position="1"/>
    </location>
</feature>
<evidence type="ECO:0000256" key="8">
    <source>
        <dbReference type="ARBA" id="ARBA00023239"/>
    </source>
</evidence>
<name>A0ABN9S421_9DINO</name>
<evidence type="ECO:0000256" key="9">
    <source>
        <dbReference type="SAM" id="MobiDB-lite"/>
    </source>
</evidence>
<evidence type="ECO:0000256" key="5">
    <source>
        <dbReference type="ARBA" id="ARBA00022723"/>
    </source>
</evidence>
<evidence type="ECO:0000256" key="6">
    <source>
        <dbReference type="ARBA" id="ARBA00023004"/>
    </source>
</evidence>
<evidence type="ECO:0000256" key="7">
    <source>
        <dbReference type="ARBA" id="ARBA00023014"/>
    </source>
</evidence>
<protein>
    <recommendedName>
        <fullName evidence="10">Serine dehydratase-like alpha subunit domain-containing protein</fullName>
    </recommendedName>
</protein>
<keyword evidence="3" id="KW-0312">Gluconeogenesis</keyword>
<gene>
    <name evidence="11" type="ORF">PCOR1329_LOCUS25912</name>
</gene>
<organism evidence="11 12">
    <name type="scientific">Prorocentrum cordatum</name>
    <dbReference type="NCBI Taxonomy" id="2364126"/>
    <lineage>
        <taxon>Eukaryota</taxon>
        <taxon>Sar</taxon>
        <taxon>Alveolata</taxon>
        <taxon>Dinophyceae</taxon>
        <taxon>Prorocentrales</taxon>
        <taxon>Prorocentraceae</taxon>
        <taxon>Prorocentrum</taxon>
    </lineage>
</organism>
<dbReference type="PANTHER" id="PTHR30182">
    <property type="entry name" value="L-SERINE DEHYDRATASE"/>
    <property type="match status" value="1"/>
</dbReference>
<dbReference type="Pfam" id="PF03313">
    <property type="entry name" value="SDH_alpha"/>
    <property type="match status" value="1"/>
</dbReference>
<accession>A0ABN9S421</accession>
<keyword evidence="7" id="KW-0411">Iron-sulfur</keyword>
<dbReference type="InterPro" id="IPR051318">
    <property type="entry name" value="Fe-S_L-Ser"/>
</dbReference>
<keyword evidence="12" id="KW-1185">Reference proteome</keyword>
<dbReference type="PANTHER" id="PTHR30182:SF1">
    <property type="entry name" value="L-SERINE DEHYDRATASE 1"/>
    <property type="match status" value="1"/>
</dbReference>
<keyword evidence="5" id="KW-0479">Metal-binding</keyword>
<evidence type="ECO:0000259" key="10">
    <source>
        <dbReference type="Pfam" id="PF03313"/>
    </source>
</evidence>
<comment type="caution">
    <text evidence="11">The sequence shown here is derived from an EMBL/GenBank/DDBJ whole genome shotgun (WGS) entry which is preliminary data.</text>
</comment>
<feature type="domain" description="Serine dehydratase-like alpha subunit" evidence="10">
    <location>
        <begin position="1"/>
        <end position="164"/>
    </location>
</feature>